<reference evidence="3 4" key="1">
    <citation type="submission" date="2016-12" db="EMBL/GenBank/DDBJ databases">
        <authorList>
            <person name="Song W.-J."/>
            <person name="Kurnit D.M."/>
        </authorList>
    </citation>
    <scope>NUCLEOTIDE SEQUENCE [LARGE SCALE GENOMIC DNA]</scope>
    <source>
        <strain evidence="3 4">IMCC3135</strain>
    </source>
</reference>
<dbReference type="GO" id="GO:0006508">
    <property type="term" value="P:proteolysis"/>
    <property type="evidence" value="ECO:0007669"/>
    <property type="project" value="UniProtKB-KW"/>
</dbReference>
<dbReference type="KEGG" id="gai:IMCC3135_20090"/>
<evidence type="ECO:0000256" key="1">
    <source>
        <dbReference type="PROSITE-ProRule" id="PRU01240"/>
    </source>
</evidence>
<dbReference type="RefSeq" id="WP_088919180.1">
    <property type="nucleotide sequence ID" value="NZ_CP018632.1"/>
</dbReference>
<evidence type="ECO:0000259" key="2">
    <source>
        <dbReference type="Pfam" id="PF00082"/>
    </source>
</evidence>
<dbReference type="EMBL" id="CP018632">
    <property type="protein sequence ID" value="ASJ74096.1"/>
    <property type="molecule type" value="Genomic_DNA"/>
</dbReference>
<keyword evidence="1 3" id="KW-0645">Protease</keyword>
<dbReference type="EC" id="3.4.21.-" evidence="3"/>
<feature type="active site" description="Charge relay system" evidence="1">
    <location>
        <position position="186"/>
    </location>
</feature>
<proteinExistence type="inferred from homology"/>
<gene>
    <name evidence="3" type="primary">epr</name>
    <name evidence="3" type="ORF">IMCC3135_20090</name>
</gene>
<dbReference type="Gene3D" id="3.40.50.200">
    <property type="entry name" value="Peptidase S8/S53 domain"/>
    <property type="match status" value="1"/>
</dbReference>
<dbReference type="InterPro" id="IPR000209">
    <property type="entry name" value="Peptidase_S8/S53_dom"/>
</dbReference>
<evidence type="ECO:0000313" key="3">
    <source>
        <dbReference type="EMBL" id="ASJ74096.1"/>
    </source>
</evidence>
<dbReference type="Proteomes" id="UP000250079">
    <property type="component" value="Chromosome"/>
</dbReference>
<dbReference type="SUPFAM" id="SSF52743">
    <property type="entry name" value="Subtilisin-like"/>
    <property type="match status" value="1"/>
</dbReference>
<dbReference type="Pfam" id="PF00082">
    <property type="entry name" value="Peptidase_S8"/>
    <property type="match status" value="1"/>
</dbReference>
<accession>A0A2Z2NRF7</accession>
<organism evidence="3 4">
    <name type="scientific">Granulosicoccus antarcticus IMCC3135</name>
    <dbReference type="NCBI Taxonomy" id="1192854"/>
    <lineage>
        <taxon>Bacteria</taxon>
        <taxon>Pseudomonadati</taxon>
        <taxon>Pseudomonadota</taxon>
        <taxon>Gammaproteobacteria</taxon>
        <taxon>Chromatiales</taxon>
        <taxon>Granulosicoccaceae</taxon>
        <taxon>Granulosicoccus</taxon>
    </lineage>
</organism>
<sequence length="226" mass="23802">MSAGPVKIGILDTGCIGTVAERKAFPAQDDPAWPAVTVNDHGHRIATIIRTHCPEAWLYDGRALTQGLASSTEQIASALEWLLEQQVHIINLSIGLRQDRQILADAICRAHDKNVLLVASAPALGSPVYPAAYHGVLAVTGDARCAAGDFASLAPSSAGAPPHALDFGAAPGGPHHRAHSRGMGASFACAHVSARLAQLWLTSPAGADIVERLHQQCLFRGRECQH</sequence>
<protein>
    <submittedName>
        <fullName evidence="3">Minor extracellular protease Epr</fullName>
        <ecNumber evidence="3">3.4.21.-</ecNumber>
    </submittedName>
</protein>
<comment type="similarity">
    <text evidence="1">Belongs to the peptidase S8 family.</text>
</comment>
<feature type="active site" description="Charge relay system" evidence="1">
    <location>
        <position position="12"/>
    </location>
</feature>
<feature type="domain" description="Peptidase S8/S53" evidence="2">
    <location>
        <begin position="6"/>
        <end position="201"/>
    </location>
</feature>
<feature type="active site" description="Charge relay system" evidence="1">
    <location>
        <position position="41"/>
    </location>
</feature>
<dbReference type="PROSITE" id="PS51892">
    <property type="entry name" value="SUBTILASE"/>
    <property type="match status" value="1"/>
</dbReference>
<keyword evidence="1 3" id="KW-0378">Hydrolase</keyword>
<dbReference type="OrthoDB" id="6087879at2"/>
<dbReference type="InterPro" id="IPR036852">
    <property type="entry name" value="Peptidase_S8/S53_dom_sf"/>
</dbReference>
<dbReference type="AlphaFoldDB" id="A0A2Z2NRF7"/>
<keyword evidence="4" id="KW-1185">Reference proteome</keyword>
<keyword evidence="1" id="KW-0720">Serine protease</keyword>
<dbReference type="GO" id="GO:0004252">
    <property type="term" value="F:serine-type endopeptidase activity"/>
    <property type="evidence" value="ECO:0007669"/>
    <property type="project" value="UniProtKB-UniRule"/>
</dbReference>
<evidence type="ECO:0000313" key="4">
    <source>
        <dbReference type="Proteomes" id="UP000250079"/>
    </source>
</evidence>
<name>A0A2Z2NRF7_9GAMM</name>